<sequence>MSVNDFVKFLTAQLVTGFEMNRQNPKPEKQLRVVHPCSHRWFGVLPFSLSMMFGRR</sequence>
<name>A0A4R6U614_9BACI</name>
<dbReference type="AlphaFoldDB" id="A0A4R6U614"/>
<dbReference type="Pfam" id="PF14038">
    <property type="entry name" value="YqzE"/>
    <property type="match status" value="1"/>
</dbReference>
<keyword evidence="2" id="KW-1185">Reference proteome</keyword>
<evidence type="ECO:0000313" key="2">
    <source>
        <dbReference type="Proteomes" id="UP000295632"/>
    </source>
</evidence>
<protein>
    <submittedName>
        <fullName evidence="1">YqzE-like protein</fullName>
    </submittedName>
</protein>
<dbReference type="RefSeq" id="WP_133579528.1">
    <property type="nucleotide sequence ID" value="NZ_SNYJ01000003.1"/>
</dbReference>
<proteinExistence type="predicted"/>
<comment type="caution">
    <text evidence="1">The sequence shown here is derived from an EMBL/GenBank/DDBJ whole genome shotgun (WGS) entry which is preliminary data.</text>
</comment>
<organism evidence="1 2">
    <name type="scientific">Aureibacillus halotolerans</name>
    <dbReference type="NCBI Taxonomy" id="1508390"/>
    <lineage>
        <taxon>Bacteria</taxon>
        <taxon>Bacillati</taxon>
        <taxon>Bacillota</taxon>
        <taxon>Bacilli</taxon>
        <taxon>Bacillales</taxon>
        <taxon>Bacillaceae</taxon>
        <taxon>Aureibacillus</taxon>
    </lineage>
</organism>
<dbReference type="Proteomes" id="UP000295632">
    <property type="component" value="Unassembled WGS sequence"/>
</dbReference>
<gene>
    <name evidence="1" type="ORF">EV213_103252</name>
</gene>
<dbReference type="OrthoDB" id="2691835at2"/>
<evidence type="ECO:0000313" key="1">
    <source>
        <dbReference type="EMBL" id="TDQ41671.1"/>
    </source>
</evidence>
<dbReference type="InterPro" id="IPR025622">
    <property type="entry name" value="YqzE"/>
</dbReference>
<reference evidence="1 2" key="1">
    <citation type="submission" date="2019-03" db="EMBL/GenBank/DDBJ databases">
        <title>Genomic Encyclopedia of Type Strains, Phase IV (KMG-IV): sequencing the most valuable type-strain genomes for metagenomic binning, comparative biology and taxonomic classification.</title>
        <authorList>
            <person name="Goeker M."/>
        </authorList>
    </citation>
    <scope>NUCLEOTIDE SEQUENCE [LARGE SCALE GENOMIC DNA]</scope>
    <source>
        <strain evidence="1 2">DSM 28697</strain>
    </source>
</reference>
<dbReference type="EMBL" id="SNYJ01000003">
    <property type="protein sequence ID" value="TDQ41671.1"/>
    <property type="molecule type" value="Genomic_DNA"/>
</dbReference>
<accession>A0A4R6U614</accession>